<sequence length="302" mass="31534">MSGISDMPEMGDLMGGGMPGASDGLMGAFVGPGSQPADADGATLDYMIMPDDMRVFSMATIPDSDLADEHAAGVAAGAAILAALEQVVAGGAPASVDLSHLAPADMAFVDQMLGEGEVSVISGSTFQAQESVLAGVWRVRETGADGAGRRDRVDIGMFPAGIVERAFERARDEAVMPDKVIEGVFNAPALIAEINAHAPATPTREGPHVINLSLLPHTEGDLAFLEAALGQGDLIILSRGYGNCRIRSTGTRHGWWVRYFNSQDSLILNSIELTSLPSVAQAAPEDLADSAERLSEILATYQ</sequence>
<feature type="domain" description="HupH hydrogenase expression protein C-terminal" evidence="2">
    <location>
        <begin position="80"/>
        <end position="162"/>
    </location>
</feature>
<feature type="domain" description="HupH hydrogenase expression protein C-terminal" evidence="2">
    <location>
        <begin position="184"/>
        <end position="300"/>
    </location>
</feature>
<keyword evidence="4" id="KW-1185">Reference proteome</keyword>
<organism evidence="3 4">
    <name type="scientific">Novosphingobium pituita</name>
    <dbReference type="NCBI Taxonomy" id="3056842"/>
    <lineage>
        <taxon>Bacteria</taxon>
        <taxon>Pseudomonadati</taxon>
        <taxon>Pseudomonadota</taxon>
        <taxon>Alphaproteobacteria</taxon>
        <taxon>Sphingomonadales</taxon>
        <taxon>Sphingomonadaceae</taxon>
        <taxon>Novosphingobium</taxon>
    </lineage>
</organism>
<name>A0ABQ6P293_9SPHN</name>
<dbReference type="EMBL" id="BTFW01000001">
    <property type="protein sequence ID" value="GMM59372.1"/>
    <property type="molecule type" value="Genomic_DNA"/>
</dbReference>
<dbReference type="InterPro" id="IPR006894">
    <property type="entry name" value="HupH_Hydgase_express_prot_C"/>
</dbReference>
<evidence type="ECO:0000256" key="1">
    <source>
        <dbReference type="ARBA" id="ARBA00010832"/>
    </source>
</evidence>
<proteinExistence type="inferred from homology"/>
<reference evidence="3 4" key="1">
    <citation type="submission" date="2023-06" db="EMBL/GenBank/DDBJ databases">
        <title>Draft genome sequence of Novosphingobium sp. strain IK01.</title>
        <authorList>
            <person name="Hatamoto M."/>
            <person name="Ikarashi T."/>
            <person name="Yamaguchi T."/>
        </authorList>
    </citation>
    <scope>NUCLEOTIDE SEQUENCE [LARGE SCALE GENOMIC DNA]</scope>
    <source>
        <strain evidence="3 4">IK01</strain>
    </source>
</reference>
<evidence type="ECO:0000313" key="4">
    <source>
        <dbReference type="Proteomes" id="UP001187221"/>
    </source>
</evidence>
<dbReference type="Proteomes" id="UP001187221">
    <property type="component" value="Unassembled WGS sequence"/>
</dbReference>
<evidence type="ECO:0000313" key="3">
    <source>
        <dbReference type="EMBL" id="GMM59372.1"/>
    </source>
</evidence>
<comment type="caution">
    <text evidence="3">The sequence shown here is derived from an EMBL/GenBank/DDBJ whole genome shotgun (WGS) entry which is preliminary data.</text>
</comment>
<dbReference type="RefSeq" id="WP_317973230.1">
    <property type="nucleotide sequence ID" value="NZ_BTFW01000001.1"/>
</dbReference>
<dbReference type="Pfam" id="PF04809">
    <property type="entry name" value="HupH_C"/>
    <property type="match status" value="2"/>
</dbReference>
<comment type="similarity">
    <text evidence="1">Belongs to the HupH/HyaF family.</text>
</comment>
<dbReference type="Gene3D" id="3.30.1370.140">
    <property type="entry name" value="HupH hydrogenase expression protein, C-terminal domain"/>
    <property type="match status" value="2"/>
</dbReference>
<accession>A0ABQ6P293</accession>
<protein>
    <submittedName>
        <fullName evidence="3">Hydrogenase expression/formation protein</fullName>
    </submittedName>
</protein>
<evidence type="ECO:0000259" key="2">
    <source>
        <dbReference type="Pfam" id="PF04809"/>
    </source>
</evidence>
<dbReference type="InterPro" id="IPR038527">
    <property type="entry name" value="HupH_C_sf"/>
</dbReference>
<gene>
    <name evidence="3" type="ORF">NUTIK01_01490</name>
</gene>